<evidence type="ECO:0000256" key="1">
    <source>
        <dbReference type="SAM" id="MobiDB-lite"/>
    </source>
</evidence>
<protein>
    <submittedName>
        <fullName evidence="2">Uncharacterized protein</fullName>
    </submittedName>
</protein>
<gene>
    <name evidence="2" type="ORF">R1sor_019347</name>
</gene>
<feature type="compositionally biased region" description="Acidic residues" evidence="1">
    <location>
        <begin position="94"/>
        <end position="103"/>
    </location>
</feature>
<comment type="caution">
    <text evidence="2">The sequence shown here is derived from an EMBL/GenBank/DDBJ whole genome shotgun (WGS) entry which is preliminary data.</text>
</comment>
<keyword evidence="3" id="KW-1185">Reference proteome</keyword>
<feature type="compositionally biased region" description="Gly residues" evidence="1">
    <location>
        <begin position="33"/>
        <end position="51"/>
    </location>
</feature>
<proteinExistence type="predicted"/>
<reference evidence="2 3" key="1">
    <citation type="submission" date="2024-09" db="EMBL/GenBank/DDBJ databases">
        <title>Chromosome-scale assembly of Riccia sorocarpa.</title>
        <authorList>
            <person name="Paukszto L."/>
        </authorList>
    </citation>
    <scope>NUCLEOTIDE SEQUENCE [LARGE SCALE GENOMIC DNA]</scope>
    <source>
        <strain evidence="2">LP-2024</strain>
        <tissue evidence="2">Aerial parts of the thallus</tissue>
    </source>
</reference>
<sequence length="178" mass="19760">MAPRSSVRRSLRRTVVDVSPDPRRVGESSRGTVGRGRGCDAGGGGGRGQGRGRTTHGEAAEESESDSAGDAPEPHDPLGRPVRFLRRRMVGDIFSEEEEEPELEPGAKPRRQVRENPLLEGPYRVSWIPIIDQTRYIRWGYLTSEAVYDACVRITYEEFLHCGFASILSSNMHPPPCK</sequence>
<dbReference type="Proteomes" id="UP001633002">
    <property type="component" value="Unassembled WGS sequence"/>
</dbReference>
<organism evidence="2 3">
    <name type="scientific">Riccia sorocarpa</name>
    <dbReference type="NCBI Taxonomy" id="122646"/>
    <lineage>
        <taxon>Eukaryota</taxon>
        <taxon>Viridiplantae</taxon>
        <taxon>Streptophyta</taxon>
        <taxon>Embryophyta</taxon>
        <taxon>Marchantiophyta</taxon>
        <taxon>Marchantiopsida</taxon>
        <taxon>Marchantiidae</taxon>
        <taxon>Marchantiales</taxon>
        <taxon>Ricciaceae</taxon>
        <taxon>Riccia</taxon>
    </lineage>
</organism>
<evidence type="ECO:0000313" key="3">
    <source>
        <dbReference type="Proteomes" id="UP001633002"/>
    </source>
</evidence>
<feature type="region of interest" description="Disordered" evidence="1">
    <location>
        <begin position="1"/>
        <end position="113"/>
    </location>
</feature>
<evidence type="ECO:0000313" key="2">
    <source>
        <dbReference type="EMBL" id="KAL3701325.1"/>
    </source>
</evidence>
<feature type="compositionally biased region" description="Basic residues" evidence="1">
    <location>
        <begin position="1"/>
        <end position="12"/>
    </location>
</feature>
<dbReference type="EMBL" id="JBJQOH010000001">
    <property type="protein sequence ID" value="KAL3701325.1"/>
    <property type="molecule type" value="Genomic_DNA"/>
</dbReference>
<dbReference type="AlphaFoldDB" id="A0ABD3IC98"/>
<name>A0ABD3IC98_9MARC</name>
<accession>A0ABD3IC98</accession>